<dbReference type="Proteomes" id="UP000319103">
    <property type="component" value="Unassembled WGS sequence"/>
</dbReference>
<comment type="caution">
    <text evidence="3">The sequence shown here is derived from an EMBL/GenBank/DDBJ whole genome shotgun (WGS) entry which is preliminary data.</text>
</comment>
<keyword evidence="4" id="KW-1185">Reference proteome</keyword>
<evidence type="ECO:0000313" key="3">
    <source>
        <dbReference type="EMBL" id="TQF01719.1"/>
    </source>
</evidence>
<gene>
    <name evidence="3" type="ORF">E6W39_04985</name>
</gene>
<accession>A0A540VY95</accession>
<keyword evidence="1" id="KW-1133">Transmembrane helix</keyword>
<keyword evidence="1" id="KW-0812">Transmembrane</keyword>
<feature type="domain" description="Low molecular weight protein antigen 6 PH" evidence="2">
    <location>
        <begin position="68"/>
        <end position="139"/>
    </location>
</feature>
<dbReference type="AlphaFoldDB" id="A0A540VY95"/>
<reference evidence="3 4" key="1">
    <citation type="submission" date="2019-06" db="EMBL/GenBank/DDBJ databases">
        <title>Description of Kitasatospora acidophila sp. nov. isolated from pine grove soil, and reclassification of Streptomyces novaecaesareae to Kitasatospora novaeceasareae comb. nov.</title>
        <authorList>
            <person name="Kim M.J."/>
        </authorList>
    </citation>
    <scope>NUCLEOTIDE SEQUENCE [LARGE SCALE GENOMIC DNA]</scope>
    <source>
        <strain evidence="3 4">MMS16-CNU292</strain>
    </source>
</reference>
<feature type="transmembrane region" description="Helical" evidence="1">
    <location>
        <begin position="20"/>
        <end position="44"/>
    </location>
</feature>
<dbReference type="RefSeq" id="WP_141632445.1">
    <property type="nucleotide sequence ID" value="NZ_VIGB01000003.1"/>
</dbReference>
<feature type="transmembrane region" description="Helical" evidence="1">
    <location>
        <begin position="50"/>
        <end position="67"/>
    </location>
</feature>
<proteinExistence type="predicted"/>
<dbReference type="EMBL" id="VIGB01000003">
    <property type="protein sequence ID" value="TQF01719.1"/>
    <property type="molecule type" value="Genomic_DNA"/>
</dbReference>
<evidence type="ECO:0000259" key="2">
    <source>
        <dbReference type="Pfam" id="PF10756"/>
    </source>
</evidence>
<keyword evidence="1" id="KW-0472">Membrane</keyword>
<sequence>MTSTDLPDLPVTWLPRRTRAVLLTASGVLATVFVVMALILPPSWQLNDRVMLVFLGLVFSGVGLMLARPRVDADADGVLVVNLVRSRRLHWAEILRVNLKQGDPWVTLDLADGTSLAAMGIQPSGGRDQAVRAALQLRDLVESRGAAPEPANA</sequence>
<name>A0A540VY95_9ACTN</name>
<evidence type="ECO:0000313" key="4">
    <source>
        <dbReference type="Proteomes" id="UP000319103"/>
    </source>
</evidence>
<evidence type="ECO:0000256" key="1">
    <source>
        <dbReference type="SAM" id="Phobius"/>
    </source>
</evidence>
<organism evidence="3 4">
    <name type="scientific">Kitasatospora acidiphila</name>
    <dbReference type="NCBI Taxonomy" id="2567942"/>
    <lineage>
        <taxon>Bacteria</taxon>
        <taxon>Bacillati</taxon>
        <taxon>Actinomycetota</taxon>
        <taxon>Actinomycetes</taxon>
        <taxon>Kitasatosporales</taxon>
        <taxon>Streptomycetaceae</taxon>
        <taxon>Kitasatospora</taxon>
    </lineage>
</organism>
<dbReference type="InterPro" id="IPR019692">
    <property type="entry name" value="CFP-6_PH"/>
</dbReference>
<protein>
    <submittedName>
        <fullName evidence="3">PH domain-containing protein</fullName>
    </submittedName>
</protein>
<dbReference type="Pfam" id="PF10756">
    <property type="entry name" value="bPH_6"/>
    <property type="match status" value="1"/>
</dbReference>
<dbReference type="OrthoDB" id="3824918at2"/>